<dbReference type="eggNOG" id="KOG0017">
    <property type="taxonomic scope" value="Eukaryota"/>
</dbReference>
<dbReference type="SUPFAM" id="SSF53098">
    <property type="entry name" value="Ribonuclease H-like"/>
    <property type="match status" value="1"/>
</dbReference>
<dbReference type="EMBL" id="CM001879">
    <property type="protein sequence ID" value="EOX94625.1"/>
    <property type="molecule type" value="Genomic_DNA"/>
</dbReference>
<dbReference type="PROSITE" id="PS50994">
    <property type="entry name" value="INTEGRASE"/>
    <property type="match status" value="1"/>
</dbReference>
<reference evidence="2 3" key="1">
    <citation type="journal article" date="2013" name="Genome Biol.">
        <title>The genome sequence of the most widely cultivated cacao type and its use to identify candidate genes regulating pod color.</title>
        <authorList>
            <person name="Motamayor J.C."/>
            <person name="Mockaitis K."/>
            <person name="Schmutz J."/>
            <person name="Haiminen N."/>
            <person name="Iii D.L."/>
            <person name="Cornejo O."/>
            <person name="Findley S.D."/>
            <person name="Zheng P."/>
            <person name="Utro F."/>
            <person name="Royaert S."/>
            <person name="Saski C."/>
            <person name="Jenkins J."/>
            <person name="Podicheti R."/>
            <person name="Zhao M."/>
            <person name="Scheffler B.E."/>
            <person name="Stack J.C."/>
            <person name="Feltus F.A."/>
            <person name="Mustiga G.M."/>
            <person name="Amores F."/>
            <person name="Phillips W."/>
            <person name="Marelli J.P."/>
            <person name="May G.D."/>
            <person name="Shapiro H."/>
            <person name="Ma J."/>
            <person name="Bustamante C.D."/>
            <person name="Schnell R.J."/>
            <person name="Main D."/>
            <person name="Gilbert D."/>
            <person name="Parida L."/>
            <person name="Kuhn D.N."/>
        </authorList>
    </citation>
    <scope>NUCLEOTIDE SEQUENCE [LARGE SCALE GENOMIC DNA]</scope>
    <source>
        <strain evidence="3">cv. Matina 1-6</strain>
    </source>
</reference>
<gene>
    <name evidence="2" type="ORF">TCM_004260</name>
</gene>
<dbReference type="InterPro" id="IPR001584">
    <property type="entry name" value="Integrase_cat-core"/>
</dbReference>
<dbReference type="Proteomes" id="UP000026915">
    <property type="component" value="Chromosome 1"/>
</dbReference>
<dbReference type="Gramene" id="EOX94625">
    <property type="protein sequence ID" value="EOX94625"/>
    <property type="gene ID" value="TCM_004260"/>
</dbReference>
<dbReference type="OMA" id="IHHILAP"/>
<dbReference type="PANTHER" id="PTHR42648">
    <property type="entry name" value="TRANSPOSASE, PUTATIVE-RELATED"/>
    <property type="match status" value="1"/>
</dbReference>
<evidence type="ECO:0000313" key="2">
    <source>
        <dbReference type="EMBL" id="EOX94625.1"/>
    </source>
</evidence>
<dbReference type="PANTHER" id="PTHR42648:SF28">
    <property type="entry name" value="TRANSPOSON-ENCODED PROTEIN WITH RIBONUCLEASE H-LIKE AND RETROVIRUS ZINC FINGER-LIKE DOMAINS"/>
    <property type="match status" value="1"/>
</dbReference>
<sequence length="212" mass="24887">MLTKITRNPFPKVKRNTKLLELIHSDVCDMHSTPTLTGKKYFVAFIDDFSKYCYVYLLHSKDEVLDKFKVYKSKVELQYEYFIKCLRSDRGGKYYSPSYFASTGIIHHILAPYTLQHNGAVEKKNRVLTEMVTAMLSYSGLGKGNYNYYNQFNQMSVLSKRVRKVKDFDPDFYMFIVEGTRENIDNKIPYCFNLESDPISYDEAMKSQDFAF</sequence>
<evidence type="ECO:0000259" key="1">
    <source>
        <dbReference type="PROSITE" id="PS50994"/>
    </source>
</evidence>
<evidence type="ECO:0000313" key="3">
    <source>
        <dbReference type="Proteomes" id="UP000026915"/>
    </source>
</evidence>
<dbReference type="InterPro" id="IPR036397">
    <property type="entry name" value="RNaseH_sf"/>
</dbReference>
<accession>A0A061DPK1</accession>
<proteinExistence type="predicted"/>
<dbReference type="Gene3D" id="3.30.420.10">
    <property type="entry name" value="Ribonuclease H-like superfamily/Ribonuclease H"/>
    <property type="match status" value="1"/>
</dbReference>
<feature type="domain" description="Integrase catalytic" evidence="1">
    <location>
        <begin position="7"/>
        <end position="178"/>
    </location>
</feature>
<name>A0A061DPK1_THECC</name>
<dbReference type="GO" id="GO:0015074">
    <property type="term" value="P:DNA integration"/>
    <property type="evidence" value="ECO:0007669"/>
    <property type="project" value="InterPro"/>
</dbReference>
<organism evidence="2 3">
    <name type="scientific">Theobroma cacao</name>
    <name type="common">Cacao</name>
    <name type="synonym">Cocoa</name>
    <dbReference type="NCBI Taxonomy" id="3641"/>
    <lineage>
        <taxon>Eukaryota</taxon>
        <taxon>Viridiplantae</taxon>
        <taxon>Streptophyta</taxon>
        <taxon>Embryophyta</taxon>
        <taxon>Tracheophyta</taxon>
        <taxon>Spermatophyta</taxon>
        <taxon>Magnoliopsida</taxon>
        <taxon>eudicotyledons</taxon>
        <taxon>Gunneridae</taxon>
        <taxon>Pentapetalae</taxon>
        <taxon>rosids</taxon>
        <taxon>malvids</taxon>
        <taxon>Malvales</taxon>
        <taxon>Malvaceae</taxon>
        <taxon>Byttnerioideae</taxon>
        <taxon>Theobroma</taxon>
    </lineage>
</organism>
<dbReference type="STRING" id="3641.A0A061DPK1"/>
<dbReference type="HOGENOM" id="CLU_1301611_0_0_1"/>
<dbReference type="InParanoid" id="A0A061DPK1"/>
<dbReference type="InterPro" id="IPR012337">
    <property type="entry name" value="RNaseH-like_sf"/>
</dbReference>
<keyword evidence="3" id="KW-1185">Reference proteome</keyword>
<protein>
    <recommendedName>
        <fullName evidence="1">Integrase catalytic domain-containing protein</fullName>
    </recommendedName>
</protein>
<dbReference type="AlphaFoldDB" id="A0A061DPK1"/>
<dbReference type="InterPro" id="IPR039537">
    <property type="entry name" value="Retrotran_Ty1/copia-like"/>
</dbReference>
<dbReference type="GO" id="GO:0003676">
    <property type="term" value="F:nucleic acid binding"/>
    <property type="evidence" value="ECO:0007669"/>
    <property type="project" value="InterPro"/>
</dbReference>